<accession>A0ACC1R3U9</accession>
<protein>
    <submittedName>
        <fullName evidence="1">Uncharacterized protein</fullName>
    </submittedName>
</protein>
<keyword evidence="2" id="KW-1185">Reference proteome</keyword>
<comment type="caution">
    <text evidence="1">The sequence shown here is derived from an EMBL/GenBank/DDBJ whole genome shotgun (WGS) entry which is preliminary data.</text>
</comment>
<reference evidence="1" key="1">
    <citation type="submission" date="2022-07" db="EMBL/GenBank/DDBJ databases">
        <title>Genome Sequence of Lecanicillium saksenae.</title>
        <authorList>
            <person name="Buettner E."/>
        </authorList>
    </citation>
    <scope>NUCLEOTIDE SEQUENCE</scope>
    <source>
        <strain evidence="1">VT-O1</strain>
    </source>
</reference>
<name>A0ACC1R3U9_9HYPO</name>
<dbReference type="EMBL" id="JANAKD010000211">
    <property type="protein sequence ID" value="KAJ3496204.1"/>
    <property type="molecule type" value="Genomic_DNA"/>
</dbReference>
<sequence length="75" mass="8232">MTQRLAVKKHTADNLLQKLVKIDGEESIDDLLLPVAELEGWECDIHHAKDGPADEQAIEVDVENLVADDNGNDLG</sequence>
<gene>
    <name evidence="1" type="ORF">NLG97_g2838</name>
</gene>
<dbReference type="Proteomes" id="UP001148737">
    <property type="component" value="Unassembled WGS sequence"/>
</dbReference>
<evidence type="ECO:0000313" key="2">
    <source>
        <dbReference type="Proteomes" id="UP001148737"/>
    </source>
</evidence>
<organism evidence="1 2">
    <name type="scientific">Lecanicillium saksenae</name>
    <dbReference type="NCBI Taxonomy" id="468837"/>
    <lineage>
        <taxon>Eukaryota</taxon>
        <taxon>Fungi</taxon>
        <taxon>Dikarya</taxon>
        <taxon>Ascomycota</taxon>
        <taxon>Pezizomycotina</taxon>
        <taxon>Sordariomycetes</taxon>
        <taxon>Hypocreomycetidae</taxon>
        <taxon>Hypocreales</taxon>
        <taxon>Cordycipitaceae</taxon>
        <taxon>Lecanicillium</taxon>
    </lineage>
</organism>
<evidence type="ECO:0000313" key="1">
    <source>
        <dbReference type="EMBL" id="KAJ3496204.1"/>
    </source>
</evidence>
<proteinExistence type="predicted"/>